<evidence type="ECO:0008006" key="3">
    <source>
        <dbReference type="Google" id="ProtNLM"/>
    </source>
</evidence>
<dbReference type="OrthoDB" id="1865546at2759"/>
<evidence type="ECO:0000313" key="2">
    <source>
        <dbReference type="Proteomes" id="UP000027138"/>
    </source>
</evidence>
<dbReference type="Proteomes" id="UP000027138">
    <property type="component" value="Unassembled WGS sequence"/>
</dbReference>
<evidence type="ECO:0000313" key="1">
    <source>
        <dbReference type="EMBL" id="KDP27571.1"/>
    </source>
</evidence>
<organism evidence="1 2">
    <name type="scientific">Jatropha curcas</name>
    <name type="common">Barbados nut</name>
    <dbReference type="NCBI Taxonomy" id="180498"/>
    <lineage>
        <taxon>Eukaryota</taxon>
        <taxon>Viridiplantae</taxon>
        <taxon>Streptophyta</taxon>
        <taxon>Embryophyta</taxon>
        <taxon>Tracheophyta</taxon>
        <taxon>Spermatophyta</taxon>
        <taxon>Magnoliopsida</taxon>
        <taxon>eudicotyledons</taxon>
        <taxon>Gunneridae</taxon>
        <taxon>Pentapetalae</taxon>
        <taxon>rosids</taxon>
        <taxon>fabids</taxon>
        <taxon>Malpighiales</taxon>
        <taxon>Euphorbiaceae</taxon>
        <taxon>Crotonoideae</taxon>
        <taxon>Jatropheae</taxon>
        <taxon>Jatropha</taxon>
    </lineage>
</organism>
<name>A0A067JUD0_JATCU</name>
<sequence>MGELNTIKFETKRKKSSHGCLKKVKRPNGAILELPNDLLIKVLSHVASSSLIDLFNAKFRIMLI</sequence>
<keyword evidence="2" id="KW-1185">Reference proteome</keyword>
<reference evidence="1 2" key="1">
    <citation type="journal article" date="2014" name="PLoS ONE">
        <title>Global Analysis of Gene Expression Profiles in Physic Nut (Jatropha curcas L.) Seedlings Exposed to Salt Stress.</title>
        <authorList>
            <person name="Zhang L."/>
            <person name="Zhang C."/>
            <person name="Wu P."/>
            <person name="Chen Y."/>
            <person name="Li M."/>
            <person name="Jiang H."/>
            <person name="Wu G."/>
        </authorList>
    </citation>
    <scope>NUCLEOTIDE SEQUENCE [LARGE SCALE GENOMIC DNA]</scope>
    <source>
        <strain evidence="2">cv. GZQX0401</strain>
        <tissue evidence="1">Young leaves</tissue>
    </source>
</reference>
<gene>
    <name evidence="1" type="ORF">JCGZ_19576</name>
</gene>
<proteinExistence type="predicted"/>
<protein>
    <recommendedName>
        <fullName evidence="3">F-box domain-containing protein</fullName>
    </recommendedName>
</protein>
<accession>A0A067JUD0</accession>
<dbReference type="AlphaFoldDB" id="A0A067JUD0"/>
<dbReference type="EMBL" id="KK914813">
    <property type="protein sequence ID" value="KDP27571.1"/>
    <property type="molecule type" value="Genomic_DNA"/>
</dbReference>